<name>A0A3M7B7V9_HORWE</name>
<feature type="region of interest" description="Disordered" evidence="2">
    <location>
        <begin position="477"/>
        <end position="497"/>
    </location>
</feature>
<feature type="compositionally biased region" description="Acidic residues" evidence="2">
    <location>
        <begin position="658"/>
        <end position="667"/>
    </location>
</feature>
<feature type="compositionally biased region" description="Acidic residues" evidence="2">
    <location>
        <begin position="118"/>
        <end position="128"/>
    </location>
</feature>
<feature type="compositionally biased region" description="Basic and acidic residues" evidence="2">
    <location>
        <begin position="771"/>
        <end position="787"/>
    </location>
</feature>
<organism evidence="3 4">
    <name type="scientific">Hortaea werneckii</name>
    <name type="common">Black yeast</name>
    <name type="synonym">Cladosporium werneckii</name>
    <dbReference type="NCBI Taxonomy" id="91943"/>
    <lineage>
        <taxon>Eukaryota</taxon>
        <taxon>Fungi</taxon>
        <taxon>Dikarya</taxon>
        <taxon>Ascomycota</taxon>
        <taxon>Pezizomycotina</taxon>
        <taxon>Dothideomycetes</taxon>
        <taxon>Dothideomycetidae</taxon>
        <taxon>Mycosphaerellales</taxon>
        <taxon>Teratosphaeriaceae</taxon>
        <taxon>Hortaea</taxon>
    </lineage>
</organism>
<accession>A0A3M7B7V9</accession>
<feature type="compositionally biased region" description="Polar residues" evidence="2">
    <location>
        <begin position="732"/>
        <end position="742"/>
    </location>
</feature>
<dbReference type="PANTHER" id="PTHR24149:SF14">
    <property type="entry name" value="ANKYRIN REPEAT DOMAIN 12"/>
    <property type="match status" value="1"/>
</dbReference>
<protein>
    <submittedName>
        <fullName evidence="3">Uncharacterized protein</fullName>
    </submittedName>
</protein>
<dbReference type="InterPro" id="IPR053210">
    <property type="entry name" value="ANKRD12"/>
</dbReference>
<gene>
    <name evidence="3" type="ORF">D0865_13800</name>
</gene>
<sequence>MNGSVTPDRQPDTAADELKQEDASPALNGHQSPTAPQSHADGEAKESATAQDDASRAEPAPAVSNVQARLNGGDEDAQSEAETLIDSPVKKREAAKANESARSEKPPRSRIGGLPVFGDEEDEEEDESIATPVQSTETGDAKAGSGANVKEQGADGEVMDSTRGNDDGSESLSSARSSQSAESSRESSRERAMSEKAERRHDGGDSPNPRKRKKRASSVEFPSKRRSMDVPSMDVPKRQLRGLYSEDNAIRDERSQSPHLRHRRTHSTQSAFMDGAAENNARKRRAVTQFPVRDPKTGKNGWEESDASSETASHGQVEARRPQRGIGRSTSTPGRPAGGGKRHVNKYGFTKLAEACEQDDLDAVRKWREQDPDQIELAEFAGNKPLQIAALNGNDQVVAYLIDQGCQIDCANVDKDTPLIDAAENGHLEVVKILLNAGVDPLRQNLKGQQALDVVTDDTDDADSIRAALRQAIEKWNSSDAKQRREEEEEQRHRAGPSKELHFMARTYENLLRLVEINDRNGVREFLDARVPVDNVVIALAAKTGDQYLVNMLLAEMTEKKAYSKSEKPMMAVLGTSHFDMVKLLTELDQFKPDWRDRKGRSWPELAEEKQGPNWKAEKELLQRLHDDWAKAQGIRRRSSSPVTKREGSKPRRVPQDASDEESDNDEAATVMAPKRKNGRRLMSRKDMRAASGKPFSDSEDGEEPERTVINGEMGPPDSPGAKHSTLRQRSKSQSTQPAEETSSPRARRRSSASLRRPSDSVMPALDEKEEEKPTEEVEAAKQKEAEAQFAIHEAQRLEAKRRDEEAAEKEAKKAEEEAKAAEERREAEEARLREAEEEQKRLEEERARREAEETRRAEEARKAEEAFREKQVKMEDARRTHIADLLAALPKTLQYALDQQSGFAYRNDEEVAYLQEHFLPLLVVREDNDGPWVLNIQAAPLLGKRGLEVLLPQTDELEFDLSLSGNWPKFNEGFSTRDRANISRAVSSLTRSEGEVFDEDIEMADSEDGPSIFHRELQRIAGRLNAQKATKARLLSEEHMPLRLVKLTDVLANLHPILKDTPTEVEYLTFPAKAREVALQLDKQATEGFIERWQALSANVVASETYTGARLAQDIAEKENRLGRTEVVVVHEKQLNV</sequence>
<proteinExistence type="predicted"/>
<evidence type="ECO:0000313" key="4">
    <source>
        <dbReference type="Proteomes" id="UP000270230"/>
    </source>
</evidence>
<dbReference type="PROSITE" id="PS50088">
    <property type="entry name" value="ANK_REPEAT"/>
    <property type="match status" value="2"/>
</dbReference>
<evidence type="ECO:0000256" key="2">
    <source>
        <dbReference type="SAM" id="MobiDB-lite"/>
    </source>
</evidence>
<dbReference type="InterPro" id="IPR036770">
    <property type="entry name" value="Ankyrin_rpt-contain_sf"/>
</dbReference>
<feature type="compositionally biased region" description="Low complexity" evidence="2">
    <location>
        <begin position="170"/>
        <end position="182"/>
    </location>
</feature>
<feature type="compositionally biased region" description="Basic and acidic residues" evidence="2">
    <location>
        <begin position="794"/>
        <end position="868"/>
    </location>
</feature>
<reference evidence="3 4" key="1">
    <citation type="journal article" date="2018" name="BMC Genomics">
        <title>Genomic evidence for intraspecific hybridization in a clonal and extremely halotolerant yeast.</title>
        <authorList>
            <person name="Gostincar C."/>
            <person name="Stajich J.E."/>
            <person name="Zupancic J."/>
            <person name="Zalar P."/>
            <person name="Gunde-Cimerman N."/>
        </authorList>
    </citation>
    <scope>NUCLEOTIDE SEQUENCE [LARGE SCALE GENOMIC DNA]</scope>
    <source>
        <strain evidence="3 4">EXF-151</strain>
    </source>
</reference>
<evidence type="ECO:0000313" key="3">
    <source>
        <dbReference type="EMBL" id="RMY35836.1"/>
    </source>
</evidence>
<feature type="region of interest" description="Disordered" evidence="2">
    <location>
        <begin position="1"/>
        <end position="342"/>
    </location>
</feature>
<feature type="repeat" description="ANK" evidence="1">
    <location>
        <begin position="381"/>
        <end position="413"/>
    </location>
</feature>
<dbReference type="SMART" id="SM00248">
    <property type="entry name" value="ANK"/>
    <property type="match status" value="4"/>
</dbReference>
<dbReference type="InterPro" id="IPR002110">
    <property type="entry name" value="Ankyrin_rpt"/>
</dbReference>
<feature type="compositionally biased region" description="Basic and acidic residues" evidence="2">
    <location>
        <begin position="481"/>
        <end position="497"/>
    </location>
</feature>
<dbReference type="AlphaFoldDB" id="A0A3M7B7V9"/>
<dbReference type="VEuPathDB" id="FungiDB:BTJ68_04833"/>
<dbReference type="OrthoDB" id="194358at2759"/>
<dbReference type="Pfam" id="PF12796">
    <property type="entry name" value="Ank_2"/>
    <property type="match status" value="1"/>
</dbReference>
<dbReference type="Gene3D" id="1.25.40.20">
    <property type="entry name" value="Ankyrin repeat-containing domain"/>
    <property type="match status" value="1"/>
</dbReference>
<feature type="compositionally biased region" description="Basic residues" evidence="2">
    <location>
        <begin position="674"/>
        <end position="683"/>
    </location>
</feature>
<evidence type="ECO:0000256" key="1">
    <source>
        <dbReference type="PROSITE-ProRule" id="PRU00023"/>
    </source>
</evidence>
<keyword evidence="1" id="KW-0040">ANK repeat</keyword>
<feature type="compositionally biased region" description="Basic and acidic residues" evidence="2">
    <location>
        <begin position="183"/>
        <end position="204"/>
    </location>
</feature>
<dbReference type="PROSITE" id="PS50297">
    <property type="entry name" value="ANK_REP_REGION"/>
    <property type="match status" value="2"/>
</dbReference>
<dbReference type="Proteomes" id="UP000270230">
    <property type="component" value="Unassembled WGS sequence"/>
</dbReference>
<feature type="repeat" description="ANK" evidence="1">
    <location>
        <begin position="414"/>
        <end position="446"/>
    </location>
</feature>
<feature type="compositionally biased region" description="Basic and acidic residues" evidence="2">
    <location>
        <begin position="88"/>
        <end position="107"/>
    </location>
</feature>
<dbReference type="SUPFAM" id="SSF48403">
    <property type="entry name" value="Ankyrin repeat"/>
    <property type="match status" value="1"/>
</dbReference>
<comment type="caution">
    <text evidence="3">The sequence shown here is derived from an EMBL/GenBank/DDBJ whole genome shotgun (WGS) entry which is preliminary data.</text>
</comment>
<dbReference type="PANTHER" id="PTHR24149">
    <property type="entry name" value="ANKYRIN REPEAT DOMAIN-CONTAINING PROTEIN 12"/>
    <property type="match status" value="1"/>
</dbReference>
<dbReference type="GO" id="GO:0005654">
    <property type="term" value="C:nucleoplasm"/>
    <property type="evidence" value="ECO:0007669"/>
    <property type="project" value="TreeGrafter"/>
</dbReference>
<feature type="region of interest" description="Disordered" evidence="2">
    <location>
        <begin position="632"/>
        <end position="868"/>
    </location>
</feature>
<dbReference type="EMBL" id="QWIN01001847">
    <property type="protein sequence ID" value="RMY35836.1"/>
    <property type="molecule type" value="Genomic_DNA"/>
</dbReference>